<proteinExistence type="predicted"/>
<reference evidence="2" key="1">
    <citation type="journal article" date="2023" name="Microbiol Resour">
        <title>Genome Sequences of Rhodoplanes serenus and Two Thermotolerant Strains, Rhodoplanes tepidamans and 'Rhodoplanes cryptolactis,' Further Refine the Genus.</title>
        <authorList>
            <person name="Rayyan A.A."/>
            <person name="Kyndt J.A."/>
        </authorList>
    </citation>
    <scope>NUCLEOTIDE SEQUENCE</scope>
    <source>
        <strain evidence="2">DSM 9987</strain>
    </source>
</reference>
<dbReference type="RefSeq" id="WP_272777008.1">
    <property type="nucleotide sequence ID" value="NZ_JAQQLI010000013.1"/>
</dbReference>
<evidence type="ECO:0000313" key="3">
    <source>
        <dbReference type="Proteomes" id="UP001165652"/>
    </source>
</evidence>
<evidence type="ECO:0008006" key="4">
    <source>
        <dbReference type="Google" id="ProtNLM"/>
    </source>
</evidence>
<keyword evidence="3" id="KW-1185">Reference proteome</keyword>
<keyword evidence="1" id="KW-0472">Membrane</keyword>
<accession>A0ABT5J935</accession>
<reference evidence="2" key="2">
    <citation type="submission" date="2023-02" db="EMBL/GenBank/DDBJ databases">
        <authorList>
            <person name="Rayyan A."/>
            <person name="Meyer T."/>
            <person name="Kyndt J.A."/>
        </authorList>
    </citation>
    <scope>NUCLEOTIDE SEQUENCE</scope>
    <source>
        <strain evidence="2">DSM 9987</strain>
    </source>
</reference>
<organism evidence="2 3">
    <name type="scientific">Rhodoplanes tepidamans</name>
    <name type="common">Rhodoplanes cryptolactis</name>
    <dbReference type="NCBI Taxonomy" id="200616"/>
    <lineage>
        <taxon>Bacteria</taxon>
        <taxon>Pseudomonadati</taxon>
        <taxon>Pseudomonadota</taxon>
        <taxon>Alphaproteobacteria</taxon>
        <taxon>Hyphomicrobiales</taxon>
        <taxon>Nitrobacteraceae</taxon>
        <taxon>Rhodoplanes</taxon>
    </lineage>
</organism>
<evidence type="ECO:0000313" key="2">
    <source>
        <dbReference type="EMBL" id="MDC7786163.1"/>
    </source>
</evidence>
<sequence>MKALILYVVFVLVGATIAAGISYYIEMYVSVTASLITFLALFFTNFATAWLAVILVMDGSLRNPTGRAEQIAIEAASRRAH</sequence>
<keyword evidence="1" id="KW-1133">Transmembrane helix</keyword>
<dbReference type="Proteomes" id="UP001165652">
    <property type="component" value="Unassembled WGS sequence"/>
</dbReference>
<feature type="transmembrane region" description="Helical" evidence="1">
    <location>
        <begin position="28"/>
        <end position="57"/>
    </location>
</feature>
<protein>
    <recommendedName>
        <fullName evidence="4">Protease HtpX</fullName>
    </recommendedName>
</protein>
<dbReference type="EMBL" id="JAQQLI010000013">
    <property type="protein sequence ID" value="MDC7786163.1"/>
    <property type="molecule type" value="Genomic_DNA"/>
</dbReference>
<keyword evidence="1" id="KW-0812">Transmembrane</keyword>
<evidence type="ECO:0000256" key="1">
    <source>
        <dbReference type="SAM" id="Phobius"/>
    </source>
</evidence>
<comment type="caution">
    <text evidence="2">The sequence shown here is derived from an EMBL/GenBank/DDBJ whole genome shotgun (WGS) entry which is preliminary data.</text>
</comment>
<name>A0ABT5J935_RHOTP</name>
<gene>
    <name evidence="2" type="ORF">PQJ73_10765</name>
</gene>